<keyword evidence="1" id="KW-1133">Transmembrane helix</keyword>
<feature type="transmembrane region" description="Helical" evidence="1">
    <location>
        <begin position="6"/>
        <end position="27"/>
    </location>
</feature>
<dbReference type="Pfam" id="PF05437">
    <property type="entry name" value="AzlD"/>
    <property type="match status" value="1"/>
</dbReference>
<evidence type="ECO:0000313" key="3">
    <source>
        <dbReference type="Proteomes" id="UP000298324"/>
    </source>
</evidence>
<feature type="transmembrane region" description="Helical" evidence="1">
    <location>
        <begin position="39"/>
        <end position="58"/>
    </location>
</feature>
<evidence type="ECO:0000256" key="1">
    <source>
        <dbReference type="SAM" id="Phobius"/>
    </source>
</evidence>
<name>A0A4Y7RBG3_9FIRM</name>
<evidence type="ECO:0000313" key="2">
    <source>
        <dbReference type="EMBL" id="TEB06099.1"/>
    </source>
</evidence>
<organism evidence="2 3">
    <name type="scientific">Pelotomaculum schinkii</name>
    <dbReference type="NCBI Taxonomy" id="78350"/>
    <lineage>
        <taxon>Bacteria</taxon>
        <taxon>Bacillati</taxon>
        <taxon>Bacillota</taxon>
        <taxon>Clostridia</taxon>
        <taxon>Eubacteriales</taxon>
        <taxon>Desulfotomaculaceae</taxon>
        <taxon>Pelotomaculum</taxon>
    </lineage>
</organism>
<comment type="caution">
    <text evidence="2">The sequence shown here is derived from an EMBL/GenBank/DDBJ whole genome shotgun (WGS) entry which is preliminary data.</text>
</comment>
<reference evidence="2 3" key="1">
    <citation type="journal article" date="2018" name="Environ. Microbiol.">
        <title>Novel energy conservation strategies and behaviour of Pelotomaculum schinkii driving syntrophic propionate catabolism.</title>
        <authorList>
            <person name="Hidalgo-Ahumada C.A.P."/>
            <person name="Nobu M.K."/>
            <person name="Narihiro T."/>
            <person name="Tamaki H."/>
            <person name="Liu W.T."/>
            <person name="Kamagata Y."/>
            <person name="Stams A.J.M."/>
            <person name="Imachi H."/>
            <person name="Sousa D.Z."/>
        </authorList>
    </citation>
    <scope>NUCLEOTIDE SEQUENCE [LARGE SCALE GENOMIC DNA]</scope>
    <source>
        <strain evidence="2 3">HH</strain>
    </source>
</reference>
<dbReference type="Proteomes" id="UP000298324">
    <property type="component" value="Unassembled WGS sequence"/>
</dbReference>
<keyword evidence="3" id="KW-1185">Reference proteome</keyword>
<proteinExistence type="predicted"/>
<gene>
    <name evidence="2" type="ORF">Psch_03141</name>
</gene>
<protein>
    <submittedName>
        <fullName evidence="2">Branched-chain amino acid transport protein (AzlD)</fullName>
    </submittedName>
</protein>
<sequence>MRSEIFLIIAGMAIATLFTRFACLALFRRNGVPVWLEKWLKHVPTAMLTSLIIPVLLLPGGKLDLSLNNHYLLAGCAAALAAYKTRNVLATMSLGLAVMLSLHYVSR</sequence>
<keyword evidence="1" id="KW-0472">Membrane</keyword>
<dbReference type="InterPro" id="IPR008407">
    <property type="entry name" value="Brnchd-chn_aa_trnsp_AzlD"/>
</dbReference>
<dbReference type="AlphaFoldDB" id="A0A4Y7RBG3"/>
<feature type="transmembrane region" description="Helical" evidence="1">
    <location>
        <begin position="88"/>
        <end position="105"/>
    </location>
</feature>
<keyword evidence="1" id="KW-0812">Transmembrane</keyword>
<accession>A0A4Y7RBG3</accession>
<dbReference type="RefSeq" id="WP_190258713.1">
    <property type="nucleotide sequence ID" value="NZ_QFGA01000002.1"/>
</dbReference>
<dbReference type="EMBL" id="QFGA01000002">
    <property type="protein sequence ID" value="TEB06099.1"/>
    <property type="molecule type" value="Genomic_DNA"/>
</dbReference>